<dbReference type="AlphaFoldDB" id="A0A239LVH7"/>
<name>A0A239LVH7_9ACTN</name>
<dbReference type="Gene3D" id="2.60.120.10">
    <property type="entry name" value="Jelly Rolls"/>
    <property type="match status" value="1"/>
</dbReference>
<dbReference type="SUPFAM" id="SSF51182">
    <property type="entry name" value="RmlC-like cupins"/>
    <property type="match status" value="1"/>
</dbReference>
<dbReference type="Proteomes" id="UP000198282">
    <property type="component" value="Unassembled WGS sequence"/>
</dbReference>
<reference evidence="2 3" key="1">
    <citation type="submission" date="2017-06" db="EMBL/GenBank/DDBJ databases">
        <authorList>
            <person name="Kim H.J."/>
            <person name="Triplett B.A."/>
        </authorList>
    </citation>
    <scope>NUCLEOTIDE SEQUENCE [LARGE SCALE GENOMIC DNA]</scope>
    <source>
        <strain evidence="2 3">CGMCC 4.2132</strain>
    </source>
</reference>
<protein>
    <submittedName>
        <fullName evidence="2">ChrR Cupin-like domain-containing protein</fullName>
    </submittedName>
</protein>
<dbReference type="InterPro" id="IPR025979">
    <property type="entry name" value="ChrR-like_cupin_dom"/>
</dbReference>
<dbReference type="InterPro" id="IPR011051">
    <property type="entry name" value="RmlC_Cupin_sf"/>
</dbReference>
<feature type="domain" description="ChrR-like cupin" evidence="1">
    <location>
        <begin position="27"/>
        <end position="111"/>
    </location>
</feature>
<dbReference type="Pfam" id="PF12973">
    <property type="entry name" value="Cupin_7"/>
    <property type="match status" value="1"/>
</dbReference>
<proteinExistence type="predicted"/>
<sequence length="128" mass="14158">MMSFQTLGGSVVSGHDGLMTEEHDDVQVLHIDEIEPVEVSSGIFRRRLPTTEAARGWVYDFAPGSEWPEVDVHDGEERYYVVSGEFIDRGHRLGPGSYVVFAPGSSHRPRTDTGARMLGISILGREAK</sequence>
<evidence type="ECO:0000313" key="3">
    <source>
        <dbReference type="Proteomes" id="UP000198282"/>
    </source>
</evidence>
<organism evidence="2 3">
    <name type="scientific">Streptosporangium subroseum</name>
    <dbReference type="NCBI Taxonomy" id="106412"/>
    <lineage>
        <taxon>Bacteria</taxon>
        <taxon>Bacillati</taxon>
        <taxon>Actinomycetota</taxon>
        <taxon>Actinomycetes</taxon>
        <taxon>Streptosporangiales</taxon>
        <taxon>Streptosporangiaceae</taxon>
        <taxon>Streptosporangium</taxon>
    </lineage>
</organism>
<gene>
    <name evidence="2" type="ORF">SAMN05216276_103579</name>
</gene>
<accession>A0A239LVH7</accession>
<dbReference type="InterPro" id="IPR014710">
    <property type="entry name" value="RmlC-like_jellyroll"/>
</dbReference>
<evidence type="ECO:0000313" key="2">
    <source>
        <dbReference type="EMBL" id="SNT34536.1"/>
    </source>
</evidence>
<dbReference type="EMBL" id="FZOD01000035">
    <property type="protein sequence ID" value="SNT34536.1"/>
    <property type="molecule type" value="Genomic_DNA"/>
</dbReference>
<keyword evidence="3" id="KW-1185">Reference proteome</keyword>
<evidence type="ECO:0000259" key="1">
    <source>
        <dbReference type="Pfam" id="PF12973"/>
    </source>
</evidence>